<evidence type="ECO:0000313" key="2">
    <source>
        <dbReference type="EMBL" id="EGV52690.1"/>
    </source>
</evidence>
<dbReference type="EMBL" id="AFOC01000004">
    <property type="protein sequence ID" value="EGV52690.1"/>
    <property type="molecule type" value="Genomic_DNA"/>
</dbReference>
<reference evidence="2" key="1">
    <citation type="journal article" date="2011" name="ISME J.">
        <title>The endosymbionts of the deep-sea tubeworms Riftia pachyptila and Tevnia jerichonana share an identical physiology as revealed by proteogenomic analyses.</title>
        <authorList>
            <person name="Gardebrecht A."/>
            <person name="Markert S."/>
            <person name="Felbeck H."/>
            <person name="Thuermer A."/>
            <person name="Albrecht D."/>
            <person name="Wollherr A."/>
            <person name="Kabisch J."/>
            <person name="Lehmann R."/>
            <person name="Daniel R."/>
            <person name="Liesegang H."/>
            <person name="Hecker M."/>
            <person name="Sievert S.M."/>
            <person name="Schweder T."/>
        </authorList>
    </citation>
    <scope>NUCLEOTIDE SEQUENCE [LARGE SCALE GENOMIC DNA]</scope>
</reference>
<keyword evidence="1" id="KW-1133">Transmembrane helix</keyword>
<gene>
    <name evidence="2" type="ORF">Rifp1Sym_ad00370</name>
</gene>
<dbReference type="Proteomes" id="UP000004491">
    <property type="component" value="Unassembled WGS sequence"/>
</dbReference>
<evidence type="ECO:0000256" key="1">
    <source>
        <dbReference type="SAM" id="Phobius"/>
    </source>
</evidence>
<proteinExistence type="predicted"/>
<sequence length="57" mass="6047">MADVFVVAILVAYFANSGQDLTEAEVQVGLVYFAAYVVLSLLGTQLVVRQLAATKLG</sequence>
<dbReference type="InterPro" id="IPR007498">
    <property type="entry name" value="PqiA-like"/>
</dbReference>
<evidence type="ECO:0000313" key="3">
    <source>
        <dbReference type="Proteomes" id="UP000004491"/>
    </source>
</evidence>
<keyword evidence="1" id="KW-0812">Transmembrane</keyword>
<accession>G2D9M8</accession>
<organism evidence="2 3">
    <name type="scientific">endosymbiont of Riftia pachyptila</name>
    <name type="common">vent Ph05</name>
    <dbReference type="NCBI Taxonomy" id="1048808"/>
    <lineage>
        <taxon>Bacteria</taxon>
        <taxon>Pseudomonadati</taxon>
        <taxon>Pseudomonadota</taxon>
        <taxon>Gammaproteobacteria</taxon>
        <taxon>sulfur-oxidizing symbionts</taxon>
    </lineage>
</organism>
<keyword evidence="3" id="KW-1185">Reference proteome</keyword>
<keyword evidence="1" id="KW-0472">Membrane</keyword>
<comment type="caution">
    <text evidence="2">The sequence shown here is derived from an EMBL/GenBank/DDBJ whole genome shotgun (WGS) entry which is preliminary data.</text>
</comment>
<dbReference type="AlphaFoldDB" id="G2D9M8"/>
<name>G2D9M8_9GAMM</name>
<dbReference type="RefSeq" id="WP_005958736.1">
    <property type="nucleotide sequence ID" value="NZ_AFOC01000004.1"/>
</dbReference>
<dbReference type="Pfam" id="PF04403">
    <property type="entry name" value="PqiA"/>
    <property type="match status" value="1"/>
</dbReference>
<feature type="transmembrane region" description="Helical" evidence="1">
    <location>
        <begin position="27"/>
        <end position="48"/>
    </location>
</feature>
<protein>
    <submittedName>
        <fullName evidence="2">Uncharacterized protein</fullName>
    </submittedName>
</protein>